<evidence type="ECO:0000313" key="1">
    <source>
        <dbReference type="EMBL" id="KAF9643503.1"/>
    </source>
</evidence>
<comment type="caution">
    <text evidence="1">The sequence shown here is derived from an EMBL/GenBank/DDBJ whole genome shotgun (WGS) entry which is preliminary data.</text>
</comment>
<accession>A0ACB6Z228</accession>
<evidence type="ECO:0000313" key="2">
    <source>
        <dbReference type="Proteomes" id="UP000886501"/>
    </source>
</evidence>
<keyword evidence="2" id="KW-1185">Reference proteome</keyword>
<organism evidence="1 2">
    <name type="scientific">Thelephora ganbajun</name>
    <name type="common">Ganba fungus</name>
    <dbReference type="NCBI Taxonomy" id="370292"/>
    <lineage>
        <taxon>Eukaryota</taxon>
        <taxon>Fungi</taxon>
        <taxon>Dikarya</taxon>
        <taxon>Basidiomycota</taxon>
        <taxon>Agaricomycotina</taxon>
        <taxon>Agaricomycetes</taxon>
        <taxon>Thelephorales</taxon>
        <taxon>Thelephoraceae</taxon>
        <taxon>Thelephora</taxon>
    </lineage>
</organism>
<protein>
    <submittedName>
        <fullName evidence="1">Uncharacterized protein</fullName>
    </submittedName>
</protein>
<reference evidence="1" key="1">
    <citation type="submission" date="2019-10" db="EMBL/GenBank/DDBJ databases">
        <authorList>
            <consortium name="DOE Joint Genome Institute"/>
            <person name="Kuo A."/>
            <person name="Miyauchi S."/>
            <person name="Kiss E."/>
            <person name="Drula E."/>
            <person name="Kohler A."/>
            <person name="Sanchez-Garcia M."/>
            <person name="Andreopoulos B."/>
            <person name="Barry K.W."/>
            <person name="Bonito G."/>
            <person name="Buee M."/>
            <person name="Carver A."/>
            <person name="Chen C."/>
            <person name="Cichocki N."/>
            <person name="Clum A."/>
            <person name="Culley D."/>
            <person name="Crous P.W."/>
            <person name="Fauchery L."/>
            <person name="Girlanda M."/>
            <person name="Hayes R."/>
            <person name="Keri Z."/>
            <person name="Labutti K."/>
            <person name="Lipzen A."/>
            <person name="Lombard V."/>
            <person name="Magnuson J."/>
            <person name="Maillard F."/>
            <person name="Morin E."/>
            <person name="Murat C."/>
            <person name="Nolan M."/>
            <person name="Ohm R."/>
            <person name="Pangilinan J."/>
            <person name="Pereira M."/>
            <person name="Perotto S."/>
            <person name="Peter M."/>
            <person name="Riley R."/>
            <person name="Sitrit Y."/>
            <person name="Stielow B."/>
            <person name="Szollosi G."/>
            <person name="Zifcakova L."/>
            <person name="Stursova M."/>
            <person name="Spatafora J.W."/>
            <person name="Tedersoo L."/>
            <person name="Vaario L.-M."/>
            <person name="Yamada A."/>
            <person name="Yan M."/>
            <person name="Wang P."/>
            <person name="Xu J."/>
            <person name="Bruns T."/>
            <person name="Baldrian P."/>
            <person name="Vilgalys R."/>
            <person name="Henrissat B."/>
            <person name="Grigoriev I.V."/>
            <person name="Hibbett D."/>
            <person name="Nagy L.G."/>
            <person name="Martin F.M."/>
        </authorList>
    </citation>
    <scope>NUCLEOTIDE SEQUENCE</scope>
    <source>
        <strain evidence="1">P2</strain>
    </source>
</reference>
<name>A0ACB6Z228_THEGA</name>
<reference evidence="1" key="2">
    <citation type="journal article" date="2020" name="Nat. Commun.">
        <title>Large-scale genome sequencing of mycorrhizal fungi provides insights into the early evolution of symbiotic traits.</title>
        <authorList>
            <person name="Miyauchi S."/>
            <person name="Kiss E."/>
            <person name="Kuo A."/>
            <person name="Drula E."/>
            <person name="Kohler A."/>
            <person name="Sanchez-Garcia M."/>
            <person name="Morin E."/>
            <person name="Andreopoulos B."/>
            <person name="Barry K.W."/>
            <person name="Bonito G."/>
            <person name="Buee M."/>
            <person name="Carver A."/>
            <person name="Chen C."/>
            <person name="Cichocki N."/>
            <person name="Clum A."/>
            <person name="Culley D."/>
            <person name="Crous P.W."/>
            <person name="Fauchery L."/>
            <person name="Girlanda M."/>
            <person name="Hayes R.D."/>
            <person name="Keri Z."/>
            <person name="LaButti K."/>
            <person name="Lipzen A."/>
            <person name="Lombard V."/>
            <person name="Magnuson J."/>
            <person name="Maillard F."/>
            <person name="Murat C."/>
            <person name="Nolan M."/>
            <person name="Ohm R.A."/>
            <person name="Pangilinan J."/>
            <person name="Pereira M.F."/>
            <person name="Perotto S."/>
            <person name="Peter M."/>
            <person name="Pfister S."/>
            <person name="Riley R."/>
            <person name="Sitrit Y."/>
            <person name="Stielow J.B."/>
            <person name="Szollosi G."/>
            <person name="Zifcakova L."/>
            <person name="Stursova M."/>
            <person name="Spatafora J.W."/>
            <person name="Tedersoo L."/>
            <person name="Vaario L.M."/>
            <person name="Yamada A."/>
            <person name="Yan M."/>
            <person name="Wang P."/>
            <person name="Xu J."/>
            <person name="Bruns T."/>
            <person name="Baldrian P."/>
            <person name="Vilgalys R."/>
            <person name="Dunand C."/>
            <person name="Henrissat B."/>
            <person name="Grigoriev I.V."/>
            <person name="Hibbett D."/>
            <person name="Nagy L.G."/>
            <person name="Martin F.M."/>
        </authorList>
    </citation>
    <scope>NUCLEOTIDE SEQUENCE</scope>
    <source>
        <strain evidence="1">P2</strain>
    </source>
</reference>
<gene>
    <name evidence="1" type="ORF">BDM02DRAFT_3132385</name>
</gene>
<dbReference type="Proteomes" id="UP000886501">
    <property type="component" value="Unassembled WGS sequence"/>
</dbReference>
<sequence length="105" mass="11781">MPASDALPGQKTAPLVEAPFRGYPTKPDKLFGDREPKTQSGRVVIEYEFLNGLVLQEKVFERPETRGRTHFIDLEILIPLVFSNAVARIEPPNPELVYHIPGIIS</sequence>
<proteinExistence type="predicted"/>
<dbReference type="EMBL" id="MU118215">
    <property type="protein sequence ID" value="KAF9643503.1"/>
    <property type="molecule type" value="Genomic_DNA"/>
</dbReference>